<sequence>MSAAGGLTVTGGTGGVTAHLPDLDRAAAVLADCAGDCGRLVGLVLAEAARCAGRAAAVLLTAPVSPLAPVVALDLLGSAAAGAAAAERLAQAARALAVAAGALAQVALVYRGREQALERLMTGVPIAVGAVVRGAVVATVLTPGGRLVLGSLAAQAGGGLLVVGAVRGDGPVAAARAGVTSVARAGPVDLVVRSVPGLLGVADVPAAARLVVGAGRVVGLLPPAHDDTSVAVHDLGVRTCAPAGGPSTGRPAAGVAELLERSQSVAAWREPGAGRHDTLPPGSVRPGRGEVRVDRVVGADGEVAWVVHVPGTQEWDSDGEGSPMDMAANLALVGGAGSAVTTGTAAALRHAGARPGQPVLLVGHSQGGLTAAHLAGDPLLRRHATVTHVVTAGSPVAGRPVPTGVRVMAIEHHDDLVPRLDGRVHPDLPDRVSVTTRAPDGPWRHDAVPAHSSGAYVETARRVDASDHPSLVDARAALAPFLDRDGASCTSRRYRLVRGGGEGVG</sequence>
<gene>
    <name evidence="1" type="ORF">ACFPJ6_11225</name>
</gene>
<dbReference type="SUPFAM" id="SSF53474">
    <property type="entry name" value="alpha/beta-Hydrolases"/>
    <property type="match status" value="1"/>
</dbReference>
<evidence type="ECO:0008006" key="3">
    <source>
        <dbReference type="Google" id="ProtNLM"/>
    </source>
</evidence>
<dbReference type="RefSeq" id="WP_340269256.1">
    <property type="nucleotide sequence ID" value="NZ_JBBEOG010000004.1"/>
</dbReference>
<evidence type="ECO:0000313" key="2">
    <source>
        <dbReference type="Proteomes" id="UP001596122"/>
    </source>
</evidence>
<dbReference type="Proteomes" id="UP001596122">
    <property type="component" value="Unassembled WGS sequence"/>
</dbReference>
<reference evidence="2" key="1">
    <citation type="journal article" date="2019" name="Int. J. Syst. Evol. Microbiol.">
        <title>The Global Catalogue of Microorganisms (GCM) 10K type strain sequencing project: providing services to taxonomists for standard genome sequencing and annotation.</title>
        <authorList>
            <consortium name="The Broad Institute Genomics Platform"/>
            <consortium name="The Broad Institute Genome Sequencing Center for Infectious Disease"/>
            <person name="Wu L."/>
            <person name="Ma J."/>
        </authorList>
    </citation>
    <scope>NUCLEOTIDE SEQUENCE [LARGE SCALE GENOMIC DNA]</scope>
    <source>
        <strain evidence="2">CCUG 43114</strain>
    </source>
</reference>
<name>A0ABW0GNU9_9MICO</name>
<comment type="caution">
    <text evidence="1">The sequence shown here is derived from an EMBL/GenBank/DDBJ whole genome shotgun (WGS) entry which is preliminary data.</text>
</comment>
<accession>A0ABW0GNU9</accession>
<organism evidence="1 2">
    <name type="scientific">Aquipuribacter nitratireducens</name>
    <dbReference type="NCBI Taxonomy" id="650104"/>
    <lineage>
        <taxon>Bacteria</taxon>
        <taxon>Bacillati</taxon>
        <taxon>Actinomycetota</taxon>
        <taxon>Actinomycetes</taxon>
        <taxon>Micrococcales</taxon>
        <taxon>Intrasporangiaceae</taxon>
        <taxon>Aquipuribacter</taxon>
    </lineage>
</organism>
<dbReference type="Gene3D" id="3.40.50.1820">
    <property type="entry name" value="alpha/beta hydrolase"/>
    <property type="match status" value="1"/>
</dbReference>
<dbReference type="EMBL" id="JBHSLD010000009">
    <property type="protein sequence ID" value="MFC5381365.1"/>
    <property type="molecule type" value="Genomic_DNA"/>
</dbReference>
<keyword evidence="2" id="KW-1185">Reference proteome</keyword>
<proteinExistence type="predicted"/>
<evidence type="ECO:0000313" key="1">
    <source>
        <dbReference type="EMBL" id="MFC5381365.1"/>
    </source>
</evidence>
<protein>
    <recommendedName>
        <fullName evidence="3">PGAP1-like protein</fullName>
    </recommendedName>
</protein>
<dbReference type="InterPro" id="IPR029058">
    <property type="entry name" value="AB_hydrolase_fold"/>
</dbReference>